<dbReference type="RefSeq" id="WP_167918314.1">
    <property type="nucleotide sequence ID" value="NZ_JAAVJS010000014.1"/>
</dbReference>
<accession>A0ABX1DCG3</accession>
<reference evidence="3 4" key="1">
    <citation type="submission" date="2020-03" db="EMBL/GenBank/DDBJ databases">
        <title>Tamlana sp. nov, isolated from XXX.</title>
        <authorList>
            <person name="Cao W.R."/>
        </authorList>
    </citation>
    <scope>NUCLEOTIDE SEQUENCE [LARGE SCALE GENOMIC DNA]</scope>
    <source>
        <strain evidence="3 4">HST1-43</strain>
    </source>
</reference>
<name>A0ABX1DCG3_9FLAO</name>
<keyword evidence="1" id="KW-1133">Transmembrane helix</keyword>
<dbReference type="EMBL" id="JAAVJS010000014">
    <property type="protein sequence ID" value="NJX16045.1"/>
    <property type="molecule type" value="Genomic_DNA"/>
</dbReference>
<comment type="caution">
    <text evidence="3">The sequence shown here is derived from an EMBL/GenBank/DDBJ whole genome shotgun (WGS) entry which is preliminary data.</text>
</comment>
<feature type="domain" description="CHAT" evidence="2">
    <location>
        <begin position="254"/>
        <end position="504"/>
    </location>
</feature>
<dbReference type="PANTHER" id="PTHR10098">
    <property type="entry name" value="RAPSYN-RELATED"/>
    <property type="match status" value="1"/>
</dbReference>
<evidence type="ECO:0000256" key="1">
    <source>
        <dbReference type="SAM" id="Phobius"/>
    </source>
</evidence>
<dbReference type="Pfam" id="PF12770">
    <property type="entry name" value="CHAT"/>
    <property type="match status" value="1"/>
</dbReference>
<keyword evidence="1" id="KW-0812">Transmembrane</keyword>
<proteinExistence type="predicted"/>
<keyword evidence="1" id="KW-0472">Membrane</keyword>
<keyword evidence="4" id="KW-1185">Reference proteome</keyword>
<evidence type="ECO:0000259" key="2">
    <source>
        <dbReference type="Pfam" id="PF12770"/>
    </source>
</evidence>
<protein>
    <submittedName>
        <fullName evidence="3">CHAT domain-containing protein</fullName>
    </submittedName>
</protein>
<evidence type="ECO:0000313" key="4">
    <source>
        <dbReference type="Proteomes" id="UP000760545"/>
    </source>
</evidence>
<feature type="transmembrane region" description="Helical" evidence="1">
    <location>
        <begin position="515"/>
        <end position="532"/>
    </location>
</feature>
<dbReference type="Proteomes" id="UP000760545">
    <property type="component" value="Unassembled WGS sequence"/>
</dbReference>
<gene>
    <name evidence="3" type="ORF">HC176_11165</name>
</gene>
<evidence type="ECO:0000313" key="3">
    <source>
        <dbReference type="EMBL" id="NJX16045.1"/>
    </source>
</evidence>
<dbReference type="InterPro" id="IPR024983">
    <property type="entry name" value="CHAT_dom"/>
</dbReference>
<dbReference type="PANTHER" id="PTHR10098:SF108">
    <property type="entry name" value="TETRATRICOPEPTIDE REPEAT PROTEIN 28"/>
    <property type="match status" value="1"/>
</dbReference>
<organism evidence="3 4">
    <name type="scientific">Tamlana crocina</name>
    <dbReference type="NCBI Taxonomy" id="393006"/>
    <lineage>
        <taxon>Bacteria</taxon>
        <taxon>Pseudomonadati</taxon>
        <taxon>Bacteroidota</taxon>
        <taxon>Flavobacteriia</taxon>
        <taxon>Flavobacteriales</taxon>
        <taxon>Flavobacteriaceae</taxon>
        <taxon>Tamlana</taxon>
    </lineage>
</organism>
<sequence length="547" mass="62482">MYAEIVPNTKTALYYFDLSFYVSELLRISWTAQETKILNQSATRIRSEKCIDLLFNTFQKTKNDSIAFTALQYAENSKASSLMDMFLKKQRLKTFPNDTLLQNEFRLLKKQEHITSLLVKEQLGNNRVSKINEYNKTLSQISLDLKTLKQAISKAYPSEQNQFSLLELQQQLQKDQAVLIEYFYGKHHIYQFVVSAQGIDFFRIANTPKIEKNLVDFTNLFNDPNTINNDITHFTNQAFGIFKLLNLQKVINHKNVLLITDGLLNFIPFDALLTQESTTTVFEKMPFVVRSNHLAYAASALMYLNTKDFSADQSVLGVFPVFEDSSQSLTFSKAEAEVLKDEMHVTLLMHAEASKHDFIKKGGNYGILHLSTHAQSGDFVNPASISFYDEDLALNELYALDLNSNLVVLSACETGIGKLYKSEGAMSVARGFQYAGAQNVLFSLWQINDLATSQIMQSFYTNFGEHQSAFVANSQSKKEYLDNESISNIKKSPYYWSAFVYYGSLDIEKKQNLDFYVIFGILLLFITLFLVFKRKRYGSNTSTIPSR</sequence>